<keyword evidence="3 6" id="KW-0808">Transferase</keyword>
<accession>A0A842CB98</accession>
<reference evidence="8 9" key="1">
    <citation type="submission" date="2020-03" db="EMBL/GenBank/DDBJ databases">
        <title>Soil Listeria distribution.</title>
        <authorList>
            <person name="Liao J."/>
            <person name="Wiedmann M."/>
        </authorList>
    </citation>
    <scope>NUCLEOTIDE SEQUENCE [LARGE SCALE GENOMIC DNA]</scope>
    <source>
        <strain evidence="8 9">FSL L7-0504</strain>
    </source>
</reference>
<gene>
    <name evidence="8" type="ORF">HCJ63_00735</name>
</gene>
<dbReference type="Pfam" id="PF00145">
    <property type="entry name" value="DNA_methylase"/>
    <property type="match status" value="2"/>
</dbReference>
<dbReference type="RefSeq" id="WP_185529551.1">
    <property type="nucleotide sequence ID" value="NZ_JAASWI010000001.1"/>
</dbReference>
<keyword evidence="5" id="KW-0680">Restriction system</keyword>
<dbReference type="PROSITE" id="PS00095">
    <property type="entry name" value="C5_MTASE_2"/>
    <property type="match status" value="1"/>
</dbReference>
<dbReference type="PANTHER" id="PTHR10629:SF52">
    <property type="entry name" value="DNA (CYTOSINE-5)-METHYLTRANSFERASE 1"/>
    <property type="match status" value="1"/>
</dbReference>
<dbReference type="Gene3D" id="3.90.120.10">
    <property type="entry name" value="DNA Methylase, subunit A, domain 2"/>
    <property type="match status" value="1"/>
</dbReference>
<comment type="caution">
    <text evidence="8">The sequence shown here is derived from an EMBL/GenBank/DDBJ whole genome shotgun (WGS) entry which is preliminary data.</text>
</comment>
<evidence type="ECO:0000256" key="3">
    <source>
        <dbReference type="ARBA" id="ARBA00022679"/>
    </source>
</evidence>
<feature type="active site" evidence="6">
    <location>
        <position position="96"/>
    </location>
</feature>
<keyword evidence="2 6" id="KW-0489">Methyltransferase</keyword>
<dbReference type="InterPro" id="IPR050390">
    <property type="entry name" value="C5-Methyltransferase"/>
</dbReference>
<dbReference type="GO" id="GO:0009307">
    <property type="term" value="P:DNA restriction-modification system"/>
    <property type="evidence" value="ECO:0007669"/>
    <property type="project" value="UniProtKB-KW"/>
</dbReference>
<dbReference type="AlphaFoldDB" id="A0A842CB98"/>
<organism evidence="8 9">
    <name type="scientific">Listeria marthii</name>
    <dbReference type="NCBI Taxonomy" id="529731"/>
    <lineage>
        <taxon>Bacteria</taxon>
        <taxon>Bacillati</taxon>
        <taxon>Bacillota</taxon>
        <taxon>Bacilli</taxon>
        <taxon>Bacillales</taxon>
        <taxon>Listeriaceae</taxon>
        <taxon>Listeria</taxon>
    </lineage>
</organism>
<dbReference type="Proteomes" id="UP000580683">
    <property type="component" value="Unassembled WGS sequence"/>
</dbReference>
<evidence type="ECO:0000256" key="1">
    <source>
        <dbReference type="ARBA" id="ARBA00011975"/>
    </source>
</evidence>
<dbReference type="NCBIfam" id="TIGR00675">
    <property type="entry name" value="dcm"/>
    <property type="match status" value="1"/>
</dbReference>
<dbReference type="PRINTS" id="PR00105">
    <property type="entry name" value="C5METTRFRASE"/>
</dbReference>
<evidence type="ECO:0000256" key="7">
    <source>
        <dbReference type="RuleBase" id="RU000416"/>
    </source>
</evidence>
<dbReference type="PROSITE" id="PS51679">
    <property type="entry name" value="SAM_MT_C5"/>
    <property type="match status" value="1"/>
</dbReference>
<evidence type="ECO:0000256" key="6">
    <source>
        <dbReference type="PROSITE-ProRule" id="PRU01016"/>
    </source>
</evidence>
<evidence type="ECO:0000256" key="5">
    <source>
        <dbReference type="ARBA" id="ARBA00022747"/>
    </source>
</evidence>
<dbReference type="InterPro" id="IPR001525">
    <property type="entry name" value="C5_MeTfrase"/>
</dbReference>
<keyword evidence="4 6" id="KW-0949">S-adenosyl-L-methionine</keyword>
<name>A0A842CB98_9LIST</name>
<dbReference type="GO" id="GO:0032259">
    <property type="term" value="P:methylation"/>
    <property type="evidence" value="ECO:0007669"/>
    <property type="project" value="UniProtKB-KW"/>
</dbReference>
<sequence length="516" mass="59048">MPYAIDLFCGAGGFSEGILQSGFDIVFSSDKSPMAQETYTNRHKQLGLTDGVDTHFELADIRDVNADYIFDTINSLKYGTIFKPRSIDAMFGGPPCQGFSRLGKRDASDPRNMLFHEYLRLIKDIRPKYVVMENVTGIMDMQMLDFPSVADQKYTGQHLVPYILQNELTNLEYTVLDMKILNAADFGVPQQRKRAIFLAYRNDVQPVSYPTPTANLVTIYEALGDLYSDYQYSTDYSKKSVLGRTLQKESQKAIQRTKITNMEISKHDPTVVERFSLYQEGENRKKALDRIKQDGIDLLKIAPDLFYETLFQINSEYNSNLIQYTLKKYTPSEKIDFSSRWLINTNKQLALISKLSQNQFQESSFKKVITALSRRLHLDYRVTLEFWETVKESLNQETSKTELQKRLLNGDIDAELANALFTKKGIRTRLDSNNISPTVVTLPDDYIHPYFNRILTVREMARLQSFDDSFEFLGKRTTGGDKRAIETPQYTQVGNAVPPLLARAVAKEVAIAIKEN</sequence>
<evidence type="ECO:0000313" key="8">
    <source>
        <dbReference type="EMBL" id="MBC1977002.1"/>
    </source>
</evidence>
<dbReference type="EMBL" id="JAASWI010000001">
    <property type="protein sequence ID" value="MBC1977002.1"/>
    <property type="molecule type" value="Genomic_DNA"/>
</dbReference>
<dbReference type="InterPro" id="IPR029063">
    <property type="entry name" value="SAM-dependent_MTases_sf"/>
</dbReference>
<dbReference type="PANTHER" id="PTHR10629">
    <property type="entry name" value="CYTOSINE-SPECIFIC METHYLTRANSFERASE"/>
    <property type="match status" value="1"/>
</dbReference>
<dbReference type="GO" id="GO:0003886">
    <property type="term" value="F:DNA (cytosine-5-)-methyltransferase activity"/>
    <property type="evidence" value="ECO:0007669"/>
    <property type="project" value="UniProtKB-EC"/>
</dbReference>
<dbReference type="InterPro" id="IPR031303">
    <property type="entry name" value="C5_meth_CS"/>
</dbReference>
<evidence type="ECO:0000256" key="4">
    <source>
        <dbReference type="ARBA" id="ARBA00022691"/>
    </source>
</evidence>
<dbReference type="SUPFAM" id="SSF53335">
    <property type="entry name" value="S-adenosyl-L-methionine-dependent methyltransferases"/>
    <property type="match status" value="1"/>
</dbReference>
<dbReference type="Gene3D" id="3.40.50.150">
    <property type="entry name" value="Vaccinia Virus protein VP39"/>
    <property type="match status" value="1"/>
</dbReference>
<proteinExistence type="inferred from homology"/>
<dbReference type="EC" id="2.1.1.37" evidence="1"/>
<comment type="similarity">
    <text evidence="6 7">Belongs to the class I-like SAM-binding methyltransferase superfamily. C5-methyltransferase family.</text>
</comment>
<evidence type="ECO:0000256" key="2">
    <source>
        <dbReference type="ARBA" id="ARBA00022603"/>
    </source>
</evidence>
<evidence type="ECO:0000313" key="9">
    <source>
        <dbReference type="Proteomes" id="UP000580683"/>
    </source>
</evidence>
<protein>
    <recommendedName>
        <fullName evidence="1">DNA (cytosine-5-)-methyltransferase</fullName>
        <ecNumber evidence="1">2.1.1.37</ecNumber>
    </recommendedName>
</protein>